<evidence type="ECO:0000313" key="1">
    <source>
        <dbReference type="EMBL" id="KAG2644656.1"/>
    </source>
</evidence>
<proteinExistence type="predicted"/>
<name>A0A8T0WFN0_PANVG</name>
<sequence>MTIQHTFFALLGLFYCPFSHINLHKILFGCHLIEKNNLSGTISNLKLSLIILS</sequence>
<protein>
    <submittedName>
        <fullName evidence="1">Uncharacterized protein</fullName>
    </submittedName>
</protein>
<dbReference type="EMBL" id="CM029039">
    <property type="protein sequence ID" value="KAG2644656.1"/>
    <property type="molecule type" value="Genomic_DNA"/>
</dbReference>
<accession>A0A8T0WFN0</accession>
<dbReference type="Proteomes" id="UP000823388">
    <property type="component" value="Chromosome 2K"/>
</dbReference>
<keyword evidence="2" id="KW-1185">Reference proteome</keyword>
<reference evidence="1" key="1">
    <citation type="submission" date="2020-05" db="EMBL/GenBank/DDBJ databases">
        <title>WGS assembly of Panicum virgatum.</title>
        <authorList>
            <person name="Lovell J.T."/>
            <person name="Jenkins J."/>
            <person name="Shu S."/>
            <person name="Juenger T.E."/>
            <person name="Schmutz J."/>
        </authorList>
    </citation>
    <scope>NUCLEOTIDE SEQUENCE</scope>
    <source>
        <strain evidence="1">AP13</strain>
    </source>
</reference>
<organism evidence="1 2">
    <name type="scientific">Panicum virgatum</name>
    <name type="common">Blackwell switchgrass</name>
    <dbReference type="NCBI Taxonomy" id="38727"/>
    <lineage>
        <taxon>Eukaryota</taxon>
        <taxon>Viridiplantae</taxon>
        <taxon>Streptophyta</taxon>
        <taxon>Embryophyta</taxon>
        <taxon>Tracheophyta</taxon>
        <taxon>Spermatophyta</taxon>
        <taxon>Magnoliopsida</taxon>
        <taxon>Liliopsida</taxon>
        <taxon>Poales</taxon>
        <taxon>Poaceae</taxon>
        <taxon>PACMAD clade</taxon>
        <taxon>Panicoideae</taxon>
        <taxon>Panicodae</taxon>
        <taxon>Paniceae</taxon>
        <taxon>Panicinae</taxon>
        <taxon>Panicum</taxon>
        <taxon>Panicum sect. Hiantes</taxon>
    </lineage>
</organism>
<evidence type="ECO:0000313" key="2">
    <source>
        <dbReference type="Proteomes" id="UP000823388"/>
    </source>
</evidence>
<dbReference type="AlphaFoldDB" id="A0A8T0WFN0"/>
<gene>
    <name evidence="1" type="ORF">PVAP13_2KG375661</name>
</gene>
<comment type="caution">
    <text evidence="1">The sequence shown here is derived from an EMBL/GenBank/DDBJ whole genome shotgun (WGS) entry which is preliminary data.</text>
</comment>